<dbReference type="PANTHER" id="PTHR10792">
    <property type="entry name" value="60S RIBOSOMAL PROTEIN L24"/>
    <property type="match status" value="1"/>
</dbReference>
<reference evidence="1 3" key="1">
    <citation type="journal article" date="2011" name="Nature">
        <title>The Medicago genome provides insight into the evolution of rhizobial symbioses.</title>
        <authorList>
            <person name="Young N.D."/>
            <person name="Debelle F."/>
            <person name="Oldroyd G.E."/>
            <person name="Geurts R."/>
            <person name="Cannon S.B."/>
            <person name="Udvardi M.K."/>
            <person name="Benedito V.A."/>
            <person name="Mayer K.F."/>
            <person name="Gouzy J."/>
            <person name="Schoof H."/>
            <person name="Van de Peer Y."/>
            <person name="Proost S."/>
            <person name="Cook D.R."/>
            <person name="Meyers B.C."/>
            <person name="Spannagl M."/>
            <person name="Cheung F."/>
            <person name="De Mita S."/>
            <person name="Krishnakumar V."/>
            <person name="Gundlach H."/>
            <person name="Zhou S."/>
            <person name="Mudge J."/>
            <person name="Bharti A.K."/>
            <person name="Murray J.D."/>
            <person name="Naoumkina M.A."/>
            <person name="Rosen B."/>
            <person name="Silverstein K.A."/>
            <person name="Tang H."/>
            <person name="Rombauts S."/>
            <person name="Zhao P.X."/>
            <person name="Zhou P."/>
            <person name="Barbe V."/>
            <person name="Bardou P."/>
            <person name="Bechner M."/>
            <person name="Bellec A."/>
            <person name="Berger A."/>
            <person name="Berges H."/>
            <person name="Bidwell S."/>
            <person name="Bisseling T."/>
            <person name="Choisne N."/>
            <person name="Couloux A."/>
            <person name="Denny R."/>
            <person name="Deshpande S."/>
            <person name="Dai X."/>
            <person name="Doyle J.J."/>
            <person name="Dudez A.M."/>
            <person name="Farmer A.D."/>
            <person name="Fouteau S."/>
            <person name="Franken C."/>
            <person name="Gibelin C."/>
            <person name="Gish J."/>
            <person name="Goldstein S."/>
            <person name="Gonzalez A.J."/>
            <person name="Green P.J."/>
            <person name="Hallab A."/>
            <person name="Hartog M."/>
            <person name="Hua A."/>
            <person name="Humphray S.J."/>
            <person name="Jeong D.H."/>
            <person name="Jing Y."/>
            <person name="Jocker A."/>
            <person name="Kenton S.M."/>
            <person name="Kim D.J."/>
            <person name="Klee K."/>
            <person name="Lai H."/>
            <person name="Lang C."/>
            <person name="Lin S."/>
            <person name="Macmil S.L."/>
            <person name="Magdelenat G."/>
            <person name="Matthews L."/>
            <person name="McCorrison J."/>
            <person name="Monaghan E.L."/>
            <person name="Mun J.H."/>
            <person name="Najar F.Z."/>
            <person name="Nicholson C."/>
            <person name="Noirot C."/>
            <person name="O'Bleness M."/>
            <person name="Paule C.R."/>
            <person name="Poulain J."/>
            <person name="Prion F."/>
            <person name="Qin B."/>
            <person name="Qu C."/>
            <person name="Retzel E.F."/>
            <person name="Riddle C."/>
            <person name="Sallet E."/>
            <person name="Samain S."/>
            <person name="Samson N."/>
            <person name="Sanders I."/>
            <person name="Saurat O."/>
            <person name="Scarpelli C."/>
            <person name="Schiex T."/>
            <person name="Segurens B."/>
            <person name="Severin A.J."/>
            <person name="Sherrier D.J."/>
            <person name="Shi R."/>
            <person name="Sims S."/>
            <person name="Singer S.R."/>
            <person name="Sinharoy S."/>
            <person name="Sterck L."/>
            <person name="Viollet A."/>
            <person name="Wang B.B."/>
            <person name="Wang K."/>
            <person name="Wang M."/>
            <person name="Wang X."/>
            <person name="Warfsmann J."/>
            <person name="Weissenbach J."/>
            <person name="White D.D."/>
            <person name="White J.D."/>
            <person name="Wiley G.B."/>
            <person name="Wincker P."/>
            <person name="Xing Y."/>
            <person name="Yang L."/>
            <person name="Yao Z."/>
            <person name="Ying F."/>
            <person name="Zhai J."/>
            <person name="Zhou L."/>
            <person name="Zuber A."/>
            <person name="Denarie J."/>
            <person name="Dixon R.A."/>
            <person name="May G.D."/>
            <person name="Schwartz D.C."/>
            <person name="Rogers J."/>
            <person name="Quetier F."/>
            <person name="Town C.D."/>
            <person name="Roe B.A."/>
        </authorList>
    </citation>
    <scope>NUCLEOTIDE SEQUENCE [LARGE SCALE GENOMIC DNA]</scope>
    <source>
        <strain evidence="1">A17</strain>
        <strain evidence="2 3">cv. Jemalong A17</strain>
    </source>
</reference>
<dbReference type="Proteomes" id="UP000002051">
    <property type="component" value="Chromosome 8"/>
</dbReference>
<proteinExistence type="predicted"/>
<dbReference type="GO" id="GO:0003735">
    <property type="term" value="F:structural constituent of ribosome"/>
    <property type="evidence" value="ECO:0007669"/>
    <property type="project" value="InterPro"/>
</dbReference>
<keyword evidence="3" id="KW-1185">Reference proteome</keyword>
<dbReference type="PANTHER" id="PTHR10792:SF8">
    <property type="entry name" value="RIBOSOME BIOGENESIS PROTEIN RLP24-RELATED"/>
    <property type="match status" value="1"/>
</dbReference>
<reference evidence="1 3" key="2">
    <citation type="journal article" date="2014" name="BMC Genomics">
        <title>An improved genome release (version Mt4.0) for the model legume Medicago truncatula.</title>
        <authorList>
            <person name="Tang H."/>
            <person name="Krishnakumar V."/>
            <person name="Bidwell S."/>
            <person name="Rosen B."/>
            <person name="Chan A."/>
            <person name="Zhou S."/>
            <person name="Gentzbittel L."/>
            <person name="Childs K.L."/>
            <person name="Yandell M."/>
            <person name="Gundlach H."/>
            <person name="Mayer K.F."/>
            <person name="Schwartz D.C."/>
            <person name="Town C.D."/>
        </authorList>
    </citation>
    <scope>GENOME REANNOTATION</scope>
    <source>
        <strain evidence="1">A17</strain>
        <strain evidence="2 3">cv. Jemalong A17</strain>
    </source>
</reference>
<reference evidence="2" key="3">
    <citation type="submission" date="2015-04" db="UniProtKB">
        <authorList>
            <consortium name="EnsemblPlants"/>
        </authorList>
    </citation>
    <scope>IDENTIFICATION</scope>
    <source>
        <strain evidence="2">cv. Jemalong A17</strain>
    </source>
</reference>
<sequence length="537" mass="60400">MDFFKMLNGPTYTSLVRQFWVRVHVDDKHAAKLEETEKIQIDPTLEGKSREETGLEPFRCTEIRSSIMGIPVFISEDSIAFVIKRASEGSYKGGIGNNKPAPGTKCMEKKMLLKIQNENLLPKGGGNDQPSLEHRILLHFFITGEQANVPRYIFKHMIKDLRDMQEKKRCWVPYGRLILEIIHQGGILKALSKVNFFTDEQLGTETGKVINGKTLRNMSLFPKDAYTELSTDLKKSNAISNLMEDFPPICKQDPLEVHMNFIKVYFALTGKKIRLEDVPETMYGGALPVVKSRKTKRKAITKNEYLDDDAHEQLAKKAKKDKKAAVQENIVEPEVVKLPLFHRLLLINLQSQRIRESKLLGSKSWPYVAEDEEQIAAATNLITREVRKKKVEDDATLHKVLQLATEIKVPVSSITREDVGIDAQEVIKAVEVVQQLVATEAGSLLTIAEEVQEIVGCLEAAVSEASKVMTSSEASSSEASYQKLKITRSSSSSRDARVKASKALDAYSLKSVDKVQLYEVYNHYLHYSVCVSATRQG</sequence>
<dbReference type="AlphaFoldDB" id="A0A072TRD1"/>
<evidence type="ECO:0000313" key="3">
    <source>
        <dbReference type="Proteomes" id="UP000002051"/>
    </source>
</evidence>
<dbReference type="EMBL" id="CM001224">
    <property type="protein sequence ID" value="KEH19771.1"/>
    <property type="molecule type" value="Genomic_DNA"/>
</dbReference>
<accession>A0A072TRD1</accession>
<organism evidence="1 3">
    <name type="scientific">Medicago truncatula</name>
    <name type="common">Barrel medic</name>
    <name type="synonym">Medicago tribuloides</name>
    <dbReference type="NCBI Taxonomy" id="3880"/>
    <lineage>
        <taxon>Eukaryota</taxon>
        <taxon>Viridiplantae</taxon>
        <taxon>Streptophyta</taxon>
        <taxon>Embryophyta</taxon>
        <taxon>Tracheophyta</taxon>
        <taxon>Spermatophyta</taxon>
        <taxon>Magnoliopsida</taxon>
        <taxon>eudicotyledons</taxon>
        <taxon>Gunneridae</taxon>
        <taxon>Pentapetalae</taxon>
        <taxon>rosids</taxon>
        <taxon>fabids</taxon>
        <taxon>Fabales</taxon>
        <taxon>Fabaceae</taxon>
        <taxon>Papilionoideae</taxon>
        <taxon>50 kb inversion clade</taxon>
        <taxon>NPAAA clade</taxon>
        <taxon>Hologalegina</taxon>
        <taxon>IRL clade</taxon>
        <taxon>Trifolieae</taxon>
        <taxon>Medicago</taxon>
    </lineage>
</organism>
<gene>
    <name evidence="1" type="ordered locus">MTR_8g468090</name>
</gene>
<name>A0A072TRD1_MEDTR</name>
<evidence type="ECO:0000313" key="1">
    <source>
        <dbReference type="EMBL" id="KEH19771.1"/>
    </source>
</evidence>
<dbReference type="EnsemblPlants" id="KEH19771">
    <property type="protein sequence ID" value="KEH19771"/>
    <property type="gene ID" value="MTR_8g468090"/>
</dbReference>
<dbReference type="InterPro" id="IPR056366">
    <property type="entry name" value="Ribosomal_eL24"/>
</dbReference>
<evidence type="ECO:0000313" key="2">
    <source>
        <dbReference type="EnsemblPlants" id="KEH19771"/>
    </source>
</evidence>
<dbReference type="HOGENOM" id="CLU_015296_0_0_1"/>
<protein>
    <submittedName>
        <fullName evidence="1 2">Uncharacterized protein</fullName>
    </submittedName>
</protein>